<sequence length="59" mass="6548">MTWLFVGVLGGLAVVGVAGWARGERKKVEAEADQRRERARLQAEEAQLLARLRQDKAGE</sequence>
<dbReference type="AlphaFoldDB" id="A0A1B1AKP4"/>
<dbReference type="InParanoid" id="A0A1B1AKP4"/>
<proteinExistence type="predicted"/>
<keyword evidence="2" id="KW-1185">Reference proteome</keyword>
<reference evidence="1 2" key="1">
    <citation type="submission" date="2015-11" db="EMBL/GenBank/DDBJ databases">
        <title>Whole-Genome Sequence of Candidatus Oderbacter manganicum from the National Park Lower Oder Valley, Germany.</title>
        <authorList>
            <person name="Braun B."/>
            <person name="Liere K."/>
            <person name="Szewzyk U."/>
        </authorList>
    </citation>
    <scope>NUCLEOTIDE SEQUENCE [LARGE SCALE GENOMIC DNA]</scope>
    <source>
        <strain evidence="1 2">OTSz_A_272</strain>
    </source>
</reference>
<dbReference type="KEGG" id="cbot:ATE48_14785"/>
<name>A0A1B1AKP4_9PROT</name>
<protein>
    <submittedName>
        <fullName evidence="1">Uncharacterized protein</fullName>
    </submittedName>
</protein>
<gene>
    <name evidence="1" type="ORF">ATE48_14785</name>
</gene>
<dbReference type="RefSeq" id="WP_066772781.1">
    <property type="nucleotide sequence ID" value="NZ_CP013244.1"/>
</dbReference>
<accession>A0A1B1AKP4</accession>
<evidence type="ECO:0000313" key="1">
    <source>
        <dbReference type="EMBL" id="ANP47090.1"/>
    </source>
</evidence>
<dbReference type="Proteomes" id="UP000092498">
    <property type="component" value="Chromosome"/>
</dbReference>
<dbReference type="EMBL" id="CP013244">
    <property type="protein sequence ID" value="ANP47090.1"/>
    <property type="molecule type" value="Genomic_DNA"/>
</dbReference>
<organism evidence="1 2">
    <name type="scientific">Candidatus Viadribacter manganicus</name>
    <dbReference type="NCBI Taxonomy" id="1759059"/>
    <lineage>
        <taxon>Bacteria</taxon>
        <taxon>Pseudomonadati</taxon>
        <taxon>Pseudomonadota</taxon>
        <taxon>Alphaproteobacteria</taxon>
        <taxon>Hyphomonadales</taxon>
        <taxon>Hyphomonadaceae</taxon>
        <taxon>Candidatus Viadribacter</taxon>
    </lineage>
</organism>
<dbReference type="STRING" id="1759059.ATE48_14785"/>
<evidence type="ECO:0000313" key="2">
    <source>
        <dbReference type="Proteomes" id="UP000092498"/>
    </source>
</evidence>